<evidence type="ECO:0000313" key="7">
    <source>
        <dbReference type="EMBL" id="MBP3193078.1"/>
    </source>
</evidence>
<dbReference type="InterPro" id="IPR010280">
    <property type="entry name" value="U5_MeTrfase_fam"/>
</dbReference>
<dbReference type="Pfam" id="PF01938">
    <property type="entry name" value="TRAM"/>
    <property type="match status" value="1"/>
</dbReference>
<dbReference type="GO" id="GO:0070041">
    <property type="term" value="F:rRNA (uridine-C5-)-methyltransferase activity"/>
    <property type="evidence" value="ECO:0007669"/>
    <property type="project" value="UniProtKB-ARBA"/>
</dbReference>
<dbReference type="EC" id="2.1.1.190" evidence="7"/>
<evidence type="ECO:0000256" key="5">
    <source>
        <dbReference type="PROSITE-ProRule" id="PRU10015"/>
    </source>
</evidence>
<keyword evidence="1 4" id="KW-0489">Methyltransferase</keyword>
<accession>A0A8J7S6Y2</accession>
<dbReference type="GO" id="GO:0070475">
    <property type="term" value="P:rRNA base methylation"/>
    <property type="evidence" value="ECO:0007669"/>
    <property type="project" value="TreeGrafter"/>
</dbReference>
<protein>
    <submittedName>
        <fullName evidence="7">23S rRNA (Uracil(1939)-C(5))-methyltransferase RlmD</fullName>
        <ecNumber evidence="7">2.1.1.190</ecNumber>
    </submittedName>
</protein>
<feature type="active site" description="Nucleophile" evidence="4">
    <location>
        <position position="433"/>
    </location>
</feature>
<dbReference type="RefSeq" id="WP_210512377.1">
    <property type="nucleotide sequence ID" value="NZ_JAFIDN010000008.1"/>
</dbReference>
<dbReference type="PANTHER" id="PTHR11061">
    <property type="entry name" value="RNA M5U METHYLTRANSFERASE"/>
    <property type="match status" value="1"/>
</dbReference>
<organism evidence="7 8">
    <name type="scientific">Natronogracilivirga saccharolytica</name>
    <dbReference type="NCBI Taxonomy" id="2812953"/>
    <lineage>
        <taxon>Bacteria</taxon>
        <taxon>Pseudomonadati</taxon>
        <taxon>Balneolota</taxon>
        <taxon>Balneolia</taxon>
        <taxon>Balneolales</taxon>
        <taxon>Cyclonatronaceae</taxon>
        <taxon>Natronogracilivirga</taxon>
    </lineage>
</organism>
<dbReference type="PROSITE" id="PS51687">
    <property type="entry name" value="SAM_MT_RNA_M5U"/>
    <property type="match status" value="1"/>
</dbReference>
<comment type="caution">
    <text evidence="7">The sequence shown here is derived from an EMBL/GenBank/DDBJ whole genome shotgun (WGS) entry which is preliminary data.</text>
</comment>
<sequence>MSSQQAPSPVKKGRILDLEITAAAFEGKGLGKVDDYAVFVKNTAPGDRVRVRIIKKKKKYAEAVLLELLSPSEERITPKCRHAGVCGGCTWQHISYEKELEYKSGHVRDHFQRIGGFKDLPMVPAIEADHPFYYRNKMEYTFGDRRWLTDREVQSDEPVEDKHFALGLHVPGRYDRILNLEECHLQNPVSFRILDTVRSYALDHDIEPYNTHKHTGYLRNLIIRDSVHTGELMVNLVTREDDPETITALATHLKQQFPQITTIVNTINDTRSPSSEGRYRNIISGPGFIQEHLGPCRFRIDPDTFFQTNTLQAEKLYDLVMQALGDTRVSTLYDLYCGVGTLSIYLSQKADKVIGIELHPGAVEKAKENAADNDIGHAVFKHGDMKDIFNDDLVGQYGHPDVIITDPPRAGMHENVINQIISIAPGKIIYVSCNSSTQARDIALLSDHYELKSLQPVDMFPRTYHIESVAVLEAR</sequence>
<dbReference type="CDD" id="cd02440">
    <property type="entry name" value="AdoMet_MTases"/>
    <property type="match status" value="1"/>
</dbReference>
<keyword evidence="3 4" id="KW-0949">S-adenosyl-L-methionine</keyword>
<evidence type="ECO:0000256" key="2">
    <source>
        <dbReference type="ARBA" id="ARBA00022679"/>
    </source>
</evidence>
<gene>
    <name evidence="7" type="primary">rlmD</name>
    <name evidence="7" type="ORF">NATSA_10425</name>
</gene>
<dbReference type="NCBIfam" id="TIGR00479">
    <property type="entry name" value="rumA"/>
    <property type="match status" value="1"/>
</dbReference>
<evidence type="ECO:0000256" key="3">
    <source>
        <dbReference type="ARBA" id="ARBA00022691"/>
    </source>
</evidence>
<dbReference type="FunFam" id="2.40.50.140:FF:000097">
    <property type="entry name" value="23S rRNA (uracil(1939)-C(5))-methyltransferase RlmD"/>
    <property type="match status" value="1"/>
</dbReference>
<evidence type="ECO:0000259" key="6">
    <source>
        <dbReference type="PROSITE" id="PS50926"/>
    </source>
</evidence>
<dbReference type="InterPro" id="IPR030390">
    <property type="entry name" value="MeTrfase_TrmA_AS"/>
</dbReference>
<feature type="binding site" evidence="4">
    <location>
        <position position="336"/>
    </location>
    <ligand>
        <name>S-adenosyl-L-methionine</name>
        <dbReference type="ChEBI" id="CHEBI:59789"/>
    </ligand>
</feature>
<dbReference type="SUPFAM" id="SSF50249">
    <property type="entry name" value="Nucleic acid-binding proteins"/>
    <property type="match status" value="1"/>
</dbReference>
<dbReference type="PROSITE" id="PS50926">
    <property type="entry name" value="TRAM"/>
    <property type="match status" value="1"/>
</dbReference>
<proteinExistence type="inferred from homology"/>
<evidence type="ECO:0000256" key="1">
    <source>
        <dbReference type="ARBA" id="ARBA00022603"/>
    </source>
</evidence>
<dbReference type="FunFam" id="3.40.50.150:FF:000009">
    <property type="entry name" value="23S rRNA (Uracil(1939)-C(5))-methyltransferase RlmD"/>
    <property type="match status" value="1"/>
</dbReference>
<dbReference type="Proteomes" id="UP000673975">
    <property type="component" value="Unassembled WGS sequence"/>
</dbReference>
<dbReference type="FunFam" id="2.40.50.1070:FF:000003">
    <property type="entry name" value="23S rRNA (Uracil-5-)-methyltransferase RumA"/>
    <property type="match status" value="1"/>
</dbReference>
<dbReference type="InterPro" id="IPR002792">
    <property type="entry name" value="TRAM_dom"/>
</dbReference>
<dbReference type="Pfam" id="PF05958">
    <property type="entry name" value="tRNA_U5-meth_tr"/>
    <property type="match status" value="1"/>
</dbReference>
<dbReference type="AlphaFoldDB" id="A0A8J7S6Y2"/>
<dbReference type="Gene3D" id="2.40.50.140">
    <property type="entry name" value="Nucleic acid-binding proteins"/>
    <property type="match status" value="1"/>
</dbReference>
<dbReference type="PANTHER" id="PTHR11061:SF30">
    <property type="entry name" value="TRNA (URACIL(54)-C(5))-METHYLTRANSFERASE"/>
    <property type="match status" value="1"/>
</dbReference>
<dbReference type="InterPro" id="IPR029063">
    <property type="entry name" value="SAM-dependent_MTases_sf"/>
</dbReference>
<feature type="binding site" evidence="4">
    <location>
        <position position="307"/>
    </location>
    <ligand>
        <name>S-adenosyl-L-methionine</name>
        <dbReference type="ChEBI" id="CHEBI:59789"/>
    </ligand>
</feature>
<reference evidence="7" key="1">
    <citation type="submission" date="2021-02" db="EMBL/GenBank/DDBJ databases">
        <title>Natronogracilivirga saccharolytica gen. nov. sp. nov. a new anaerobic, haloalkiliphilic carbohydrate-fermenting bacterium from soda lake and proposing of Cyclonatronumiaceae fam. nov. in the phylum Balneolaeota.</title>
        <authorList>
            <person name="Zhilina T.N."/>
            <person name="Sorokin D.Y."/>
            <person name="Zavarzina D.G."/>
            <person name="Toshchakov S.V."/>
            <person name="Kublanov I.V."/>
        </authorList>
    </citation>
    <scope>NUCLEOTIDE SEQUENCE</scope>
    <source>
        <strain evidence="7">Z-1702</strain>
    </source>
</reference>
<feature type="binding site" evidence="4">
    <location>
        <position position="406"/>
    </location>
    <ligand>
        <name>S-adenosyl-L-methionine</name>
        <dbReference type="ChEBI" id="CHEBI:59789"/>
    </ligand>
</feature>
<feature type="domain" description="TRAM" evidence="6">
    <location>
        <begin position="9"/>
        <end position="67"/>
    </location>
</feature>
<feature type="active site" evidence="5">
    <location>
        <position position="433"/>
    </location>
</feature>
<evidence type="ECO:0000313" key="8">
    <source>
        <dbReference type="Proteomes" id="UP000673975"/>
    </source>
</evidence>
<dbReference type="Gene3D" id="2.40.50.1070">
    <property type="match status" value="1"/>
</dbReference>
<dbReference type="Gene3D" id="3.40.50.150">
    <property type="entry name" value="Vaccinia Virus protein VP39"/>
    <property type="match status" value="1"/>
</dbReference>
<name>A0A8J7S6Y2_9BACT</name>
<dbReference type="SUPFAM" id="SSF53335">
    <property type="entry name" value="S-adenosyl-L-methionine-dependent methyltransferases"/>
    <property type="match status" value="1"/>
</dbReference>
<keyword evidence="2 4" id="KW-0808">Transferase</keyword>
<dbReference type="InterPro" id="IPR012340">
    <property type="entry name" value="NA-bd_OB-fold"/>
</dbReference>
<dbReference type="PROSITE" id="PS01230">
    <property type="entry name" value="TRMA_1"/>
    <property type="match status" value="1"/>
</dbReference>
<comment type="similarity">
    <text evidence="4">Belongs to the class I-like SAM-binding methyltransferase superfamily. RNA M5U methyltransferase family.</text>
</comment>
<keyword evidence="8" id="KW-1185">Reference proteome</keyword>
<feature type="binding site" evidence="4">
    <location>
        <position position="357"/>
    </location>
    <ligand>
        <name>S-adenosyl-L-methionine</name>
        <dbReference type="ChEBI" id="CHEBI:59789"/>
    </ligand>
</feature>
<evidence type="ECO:0000256" key="4">
    <source>
        <dbReference type="PROSITE-ProRule" id="PRU01024"/>
    </source>
</evidence>
<dbReference type="EMBL" id="JAFIDN010000008">
    <property type="protein sequence ID" value="MBP3193078.1"/>
    <property type="molecule type" value="Genomic_DNA"/>
</dbReference>